<keyword evidence="1" id="KW-1133">Transmembrane helix</keyword>
<accession>J4DPF0</accession>
<keyword evidence="3" id="KW-1185">Reference proteome</keyword>
<protein>
    <submittedName>
        <fullName evidence="2">Uncharacterized protein</fullName>
    </submittedName>
</protein>
<dbReference type="Proteomes" id="UP000003786">
    <property type="component" value="Chromosome 2"/>
</dbReference>
<dbReference type="KEGG" id="tot:TOT_020000844"/>
<keyword evidence="1" id="KW-0472">Membrane</keyword>
<keyword evidence="1" id="KW-0812">Transmembrane</keyword>
<reference evidence="2 3" key="1">
    <citation type="journal article" date="2012" name="MBio">
        <title>Comparative genome analysis of three eukaryotic parasites with differing abilities to transform leukocytes reveals key mediators of Theileria-induced leukocyte transformation.</title>
        <authorList>
            <person name="Hayashida K."/>
            <person name="Hara Y."/>
            <person name="Abe T."/>
            <person name="Yamasaki C."/>
            <person name="Toyoda A."/>
            <person name="Kosuge T."/>
            <person name="Suzuki Y."/>
            <person name="Sato Y."/>
            <person name="Kawashima S."/>
            <person name="Katayama T."/>
            <person name="Wakaguri H."/>
            <person name="Inoue N."/>
            <person name="Homma K."/>
            <person name="Tada-Umezaki M."/>
            <person name="Yagi Y."/>
            <person name="Fujii Y."/>
            <person name="Habara T."/>
            <person name="Kanehisa M."/>
            <person name="Watanabe H."/>
            <person name="Ito K."/>
            <person name="Gojobori T."/>
            <person name="Sugawara H."/>
            <person name="Imanishi T."/>
            <person name="Weir W."/>
            <person name="Gardner M."/>
            <person name="Pain A."/>
            <person name="Shiels B."/>
            <person name="Hattori M."/>
            <person name="Nene V."/>
            <person name="Sugimoto C."/>
        </authorList>
    </citation>
    <scope>NUCLEOTIDE SEQUENCE [LARGE SCALE GENOMIC DNA]</scope>
    <source>
        <strain evidence="2 3">Shintoku</strain>
    </source>
</reference>
<dbReference type="AlphaFoldDB" id="J4DPF0"/>
<dbReference type="RefSeq" id="XP_009690890.1">
    <property type="nucleotide sequence ID" value="XM_009692595.1"/>
</dbReference>
<dbReference type="VEuPathDB" id="PiroplasmaDB:TOT_020000844"/>
<evidence type="ECO:0000313" key="2">
    <source>
        <dbReference type="EMBL" id="BAM40589.1"/>
    </source>
</evidence>
<sequence length="277" mass="31343">MNLYALYVNSVAFMLLFASRYSCLEDILIENELAGPEAEPQSPDAAPSTSEEFQRFQDPNLYNNGFVDPKTQFSDTELPGSEPVKNPTDVRFYALDPNDGSKVVEIPSDKYKVRQNSINPFKFEYELADDAHCIKVKCDGSTIWRSGDFRITEAKFVIFSTKSDRITIRDHERYVTYRLVDDTMDQAETPLPAKDELTEPGLPSLSSVTYVTHVSEPVKVSTHRVQPSTVVFMISLFSLLVLMTLMLVGLLLLVVRLYRVVDQIKFDFGATETKVVL</sequence>
<dbReference type="GeneID" id="20714960"/>
<evidence type="ECO:0000313" key="3">
    <source>
        <dbReference type="Proteomes" id="UP000003786"/>
    </source>
</evidence>
<dbReference type="OrthoDB" id="10405680at2759"/>
<feature type="transmembrane region" description="Helical" evidence="1">
    <location>
        <begin position="230"/>
        <end position="255"/>
    </location>
</feature>
<evidence type="ECO:0000256" key="1">
    <source>
        <dbReference type="SAM" id="Phobius"/>
    </source>
</evidence>
<dbReference type="EMBL" id="AP011947">
    <property type="protein sequence ID" value="BAM40589.1"/>
    <property type="molecule type" value="Genomic_DNA"/>
</dbReference>
<gene>
    <name evidence="2" type="ORF">TOT_020000844</name>
</gene>
<organism evidence="2 3">
    <name type="scientific">Theileria orientalis strain Shintoku</name>
    <dbReference type="NCBI Taxonomy" id="869250"/>
    <lineage>
        <taxon>Eukaryota</taxon>
        <taxon>Sar</taxon>
        <taxon>Alveolata</taxon>
        <taxon>Apicomplexa</taxon>
        <taxon>Aconoidasida</taxon>
        <taxon>Piroplasmida</taxon>
        <taxon>Theileriidae</taxon>
        <taxon>Theileria</taxon>
    </lineage>
</organism>
<name>J4DPF0_THEOR</name>
<proteinExistence type="predicted"/>